<dbReference type="AlphaFoldDB" id="E1JVI2"/>
<feature type="domain" description="GGDEF" evidence="4">
    <location>
        <begin position="298"/>
        <end position="427"/>
    </location>
</feature>
<evidence type="ECO:0000259" key="4">
    <source>
        <dbReference type="PROSITE" id="PS50887"/>
    </source>
</evidence>
<dbReference type="EMBL" id="AECZ01000008">
    <property type="protein sequence ID" value="EFL51776.1"/>
    <property type="molecule type" value="Genomic_DNA"/>
</dbReference>
<dbReference type="OrthoDB" id="9812260at2"/>
<sequence>MTDGKGAERGRGSAALLAEGNPAAREVLATLLASRFETVHTAANLEEALEARAGTPLDMALVAANLPGGAASLAMALRRDDAPVPVFLTGAPEDILAVLTTVSLPGARVAVRPFDPASLGAAFDEVLEEIAAKRLAEEAWDLTRHLLDDAPQPMAIVHAARVVFCNRALLRFMGLTSFHEFTARGLSLERFLADAPPQGGLAAWMRRLEEDPIDREHRLRLTHPDRPGQPAHVFQAAVTPLPGRDRRLLTLADVTELELERRELLDLANLDPLTRALNRRKLADVLTDEAARADRYGAPLSVVLLDIDHFKAINDTHGHEAGDAVLVELAGRLRATLRQVDRLARFGGEEFVVVAPGVGLEATAELAERLRQAVADKDFAATGRVTASFGVAERVPGEDPERALGRADKALYRAKNSGRNRVERDATPLTQK</sequence>
<organism evidence="5 6">
    <name type="scientific">Solidesulfovibrio fructosivorans JJ]</name>
    <dbReference type="NCBI Taxonomy" id="596151"/>
    <lineage>
        <taxon>Bacteria</taxon>
        <taxon>Pseudomonadati</taxon>
        <taxon>Thermodesulfobacteriota</taxon>
        <taxon>Desulfovibrionia</taxon>
        <taxon>Desulfovibrionales</taxon>
        <taxon>Desulfovibrionaceae</taxon>
        <taxon>Solidesulfovibrio</taxon>
    </lineage>
</organism>
<dbReference type="SMART" id="SM00267">
    <property type="entry name" value="GGDEF"/>
    <property type="match status" value="1"/>
</dbReference>
<dbReference type="SUPFAM" id="SSF52172">
    <property type="entry name" value="CheY-like"/>
    <property type="match status" value="1"/>
</dbReference>
<comment type="caution">
    <text evidence="5">The sequence shown here is derived from an EMBL/GenBank/DDBJ whole genome shotgun (WGS) entry which is preliminary data.</text>
</comment>
<keyword evidence="6" id="KW-1185">Reference proteome</keyword>
<dbReference type="PANTHER" id="PTHR45138">
    <property type="entry name" value="REGULATORY COMPONENTS OF SENSORY TRANSDUCTION SYSTEM"/>
    <property type="match status" value="1"/>
</dbReference>
<evidence type="ECO:0000313" key="6">
    <source>
        <dbReference type="Proteomes" id="UP000006250"/>
    </source>
</evidence>
<dbReference type="InterPro" id="IPR011006">
    <property type="entry name" value="CheY-like_superfamily"/>
</dbReference>
<dbReference type="InterPro" id="IPR001789">
    <property type="entry name" value="Sig_transdc_resp-reg_receiver"/>
</dbReference>
<evidence type="ECO:0000259" key="3">
    <source>
        <dbReference type="PROSITE" id="PS50110"/>
    </source>
</evidence>
<dbReference type="GO" id="GO:1902201">
    <property type="term" value="P:negative regulation of bacterial-type flagellum-dependent cell motility"/>
    <property type="evidence" value="ECO:0007669"/>
    <property type="project" value="TreeGrafter"/>
</dbReference>
<dbReference type="PROSITE" id="PS50887">
    <property type="entry name" value="GGDEF"/>
    <property type="match status" value="1"/>
</dbReference>
<feature type="domain" description="Response regulatory" evidence="3">
    <location>
        <begin position="14"/>
        <end position="127"/>
    </location>
</feature>
<dbReference type="Pfam" id="PF13188">
    <property type="entry name" value="PAS_8"/>
    <property type="match status" value="1"/>
</dbReference>
<dbReference type="SUPFAM" id="SSF55785">
    <property type="entry name" value="PYP-like sensor domain (PAS domain)"/>
    <property type="match status" value="1"/>
</dbReference>
<evidence type="ECO:0000256" key="1">
    <source>
        <dbReference type="ARBA" id="ARBA00012528"/>
    </source>
</evidence>
<dbReference type="FunFam" id="3.30.70.270:FF:000001">
    <property type="entry name" value="Diguanylate cyclase domain protein"/>
    <property type="match status" value="1"/>
</dbReference>
<dbReference type="InterPro" id="IPR050469">
    <property type="entry name" value="Diguanylate_Cyclase"/>
</dbReference>
<dbReference type="EC" id="2.7.7.65" evidence="1"/>
<dbReference type="InterPro" id="IPR000160">
    <property type="entry name" value="GGDEF_dom"/>
</dbReference>
<proteinExistence type="predicted"/>
<dbReference type="PANTHER" id="PTHR45138:SF24">
    <property type="entry name" value="DIGUANYLATE CYCLASE DGCC-RELATED"/>
    <property type="match status" value="1"/>
</dbReference>
<dbReference type="SUPFAM" id="SSF55073">
    <property type="entry name" value="Nucleotide cyclase"/>
    <property type="match status" value="1"/>
</dbReference>
<dbReference type="Gene3D" id="3.30.450.20">
    <property type="entry name" value="PAS domain"/>
    <property type="match status" value="1"/>
</dbReference>
<dbReference type="PROSITE" id="PS50110">
    <property type="entry name" value="RESPONSE_REGULATORY"/>
    <property type="match status" value="1"/>
</dbReference>
<dbReference type="CDD" id="cd01949">
    <property type="entry name" value="GGDEF"/>
    <property type="match status" value="1"/>
</dbReference>
<dbReference type="GO" id="GO:0043709">
    <property type="term" value="P:cell adhesion involved in single-species biofilm formation"/>
    <property type="evidence" value="ECO:0007669"/>
    <property type="project" value="TreeGrafter"/>
</dbReference>
<dbReference type="NCBIfam" id="TIGR00254">
    <property type="entry name" value="GGDEF"/>
    <property type="match status" value="1"/>
</dbReference>
<dbReference type="eggNOG" id="COG3706">
    <property type="taxonomic scope" value="Bacteria"/>
</dbReference>
<dbReference type="GO" id="GO:0000160">
    <property type="term" value="P:phosphorelay signal transduction system"/>
    <property type="evidence" value="ECO:0007669"/>
    <property type="project" value="InterPro"/>
</dbReference>
<dbReference type="InterPro" id="IPR000014">
    <property type="entry name" value="PAS"/>
</dbReference>
<dbReference type="Gene3D" id="3.30.70.270">
    <property type="match status" value="1"/>
</dbReference>
<dbReference type="GO" id="GO:0005886">
    <property type="term" value="C:plasma membrane"/>
    <property type="evidence" value="ECO:0007669"/>
    <property type="project" value="TreeGrafter"/>
</dbReference>
<evidence type="ECO:0000256" key="2">
    <source>
        <dbReference type="PROSITE-ProRule" id="PRU00169"/>
    </source>
</evidence>
<dbReference type="InterPro" id="IPR035965">
    <property type="entry name" value="PAS-like_dom_sf"/>
</dbReference>
<accession>E1JVI2</accession>
<dbReference type="CDD" id="cd00156">
    <property type="entry name" value="REC"/>
    <property type="match status" value="1"/>
</dbReference>
<dbReference type="GO" id="GO:0052621">
    <property type="term" value="F:diguanylate cyclase activity"/>
    <property type="evidence" value="ECO:0007669"/>
    <property type="project" value="UniProtKB-EC"/>
</dbReference>
<dbReference type="Pfam" id="PF00990">
    <property type="entry name" value="GGDEF"/>
    <property type="match status" value="1"/>
</dbReference>
<name>E1JVI2_SOLFR</name>
<evidence type="ECO:0000313" key="5">
    <source>
        <dbReference type="EMBL" id="EFL51776.1"/>
    </source>
</evidence>
<gene>
    <name evidence="5" type="ORF">DesfrDRAFT_1631</name>
</gene>
<dbReference type="InterPro" id="IPR043128">
    <property type="entry name" value="Rev_trsase/Diguanyl_cyclase"/>
</dbReference>
<comment type="caution">
    <text evidence="2">Lacks conserved residue(s) required for the propagation of feature annotation.</text>
</comment>
<reference evidence="5 6" key="1">
    <citation type="submission" date="2010-08" db="EMBL/GenBank/DDBJ databases">
        <title>The draft genome of Desulfovibrio fructosovorans JJ.</title>
        <authorList>
            <consortium name="US DOE Joint Genome Institute (JGI-PGF)"/>
            <person name="Lucas S."/>
            <person name="Copeland A."/>
            <person name="Lapidus A."/>
            <person name="Cheng J.-F."/>
            <person name="Bruce D."/>
            <person name="Goodwin L."/>
            <person name="Pitluck S."/>
            <person name="Land M.L."/>
            <person name="Hauser L."/>
            <person name="Chang Y.-J."/>
            <person name="Jeffries C."/>
            <person name="Wall J.D."/>
            <person name="Stahl D.A."/>
            <person name="Arkin A.P."/>
            <person name="Dehal P."/>
            <person name="Stolyar S.M."/>
            <person name="Hazen T.C."/>
            <person name="Woyke T.J."/>
        </authorList>
    </citation>
    <scope>NUCLEOTIDE SEQUENCE [LARGE SCALE GENOMIC DNA]</scope>
    <source>
        <strain evidence="5 6">JJ</strain>
    </source>
</reference>
<dbReference type="Proteomes" id="UP000006250">
    <property type="component" value="Unassembled WGS sequence"/>
</dbReference>
<dbReference type="RefSeq" id="WP_005992817.1">
    <property type="nucleotide sequence ID" value="NZ_AECZ01000008.1"/>
</dbReference>
<dbReference type="Gene3D" id="3.40.50.2300">
    <property type="match status" value="1"/>
</dbReference>
<dbReference type="STRING" id="596151.DesfrDRAFT_1631"/>
<protein>
    <recommendedName>
        <fullName evidence="1">diguanylate cyclase</fullName>
        <ecNumber evidence="1">2.7.7.65</ecNumber>
    </recommendedName>
</protein>
<dbReference type="InterPro" id="IPR029787">
    <property type="entry name" value="Nucleotide_cyclase"/>
</dbReference>